<dbReference type="InterPro" id="IPR009057">
    <property type="entry name" value="Homeodomain-like_sf"/>
</dbReference>
<evidence type="ECO:0000259" key="5">
    <source>
        <dbReference type="PROSITE" id="PS50977"/>
    </source>
</evidence>
<dbReference type="PANTHER" id="PTHR30055:SF234">
    <property type="entry name" value="HTH-TYPE TRANSCRIPTIONAL REGULATOR BETI"/>
    <property type="match status" value="1"/>
</dbReference>
<dbReference type="PROSITE" id="PS01081">
    <property type="entry name" value="HTH_TETR_1"/>
    <property type="match status" value="1"/>
</dbReference>
<dbReference type="Gene3D" id="1.10.357.10">
    <property type="entry name" value="Tetracycline Repressor, domain 2"/>
    <property type="match status" value="1"/>
</dbReference>
<keyword evidence="7" id="KW-1185">Reference proteome</keyword>
<protein>
    <submittedName>
        <fullName evidence="6">TetR family transcriptional regulator</fullName>
    </submittedName>
</protein>
<dbReference type="EMBL" id="CP141261">
    <property type="protein sequence ID" value="WRL65416.1"/>
    <property type="molecule type" value="Genomic_DNA"/>
</dbReference>
<evidence type="ECO:0000256" key="3">
    <source>
        <dbReference type="ARBA" id="ARBA00023163"/>
    </source>
</evidence>
<feature type="domain" description="HTH tetR-type" evidence="5">
    <location>
        <begin position="8"/>
        <end position="68"/>
    </location>
</feature>
<organism evidence="6 7">
    <name type="scientific">Blastococcus brunescens</name>
    <dbReference type="NCBI Taxonomy" id="1564165"/>
    <lineage>
        <taxon>Bacteria</taxon>
        <taxon>Bacillati</taxon>
        <taxon>Actinomycetota</taxon>
        <taxon>Actinomycetes</taxon>
        <taxon>Geodermatophilales</taxon>
        <taxon>Geodermatophilaceae</taxon>
        <taxon>Blastococcus</taxon>
    </lineage>
</organism>
<sequence length="107" mass="11257">MTQPERTEASRNALIGATLKVIADEGYGAASLIRISEVAGVSRGLANYHFGTKRKLIEAVIKQITGAYHATLPSVDDGAPGYDCIEMLFTSYLDGLAAGGASTRQPV</sequence>
<reference evidence="6 7" key="1">
    <citation type="submission" date="2023-12" db="EMBL/GenBank/DDBJ databases">
        <title>Blastococcus brunescens sp. nov., an actonobacterium isolated from sandstone collected in sahara desert.</title>
        <authorList>
            <person name="Gtari M."/>
            <person name="Ghodhbane F."/>
        </authorList>
    </citation>
    <scope>NUCLEOTIDE SEQUENCE [LARGE SCALE GENOMIC DNA]</scope>
    <source>
        <strain evidence="6 7">BMG 8361</strain>
    </source>
</reference>
<evidence type="ECO:0000256" key="2">
    <source>
        <dbReference type="ARBA" id="ARBA00023125"/>
    </source>
</evidence>
<feature type="DNA-binding region" description="H-T-H motif" evidence="4">
    <location>
        <begin position="31"/>
        <end position="50"/>
    </location>
</feature>
<evidence type="ECO:0000256" key="4">
    <source>
        <dbReference type="PROSITE-ProRule" id="PRU00335"/>
    </source>
</evidence>
<dbReference type="Pfam" id="PF00440">
    <property type="entry name" value="TetR_N"/>
    <property type="match status" value="1"/>
</dbReference>
<dbReference type="PRINTS" id="PR00455">
    <property type="entry name" value="HTHTETR"/>
</dbReference>
<evidence type="ECO:0000313" key="7">
    <source>
        <dbReference type="Proteomes" id="UP001324287"/>
    </source>
</evidence>
<keyword evidence="1" id="KW-0805">Transcription regulation</keyword>
<keyword evidence="3" id="KW-0804">Transcription</keyword>
<dbReference type="PROSITE" id="PS50977">
    <property type="entry name" value="HTH_TETR_2"/>
    <property type="match status" value="1"/>
</dbReference>
<evidence type="ECO:0000256" key="1">
    <source>
        <dbReference type="ARBA" id="ARBA00023015"/>
    </source>
</evidence>
<dbReference type="Proteomes" id="UP001324287">
    <property type="component" value="Chromosome"/>
</dbReference>
<dbReference type="InterPro" id="IPR023772">
    <property type="entry name" value="DNA-bd_HTH_TetR-type_CS"/>
</dbReference>
<name>A0ABZ1B6U2_9ACTN</name>
<dbReference type="RefSeq" id="WP_324276738.1">
    <property type="nucleotide sequence ID" value="NZ_CP141261.1"/>
</dbReference>
<evidence type="ECO:0000313" key="6">
    <source>
        <dbReference type="EMBL" id="WRL65416.1"/>
    </source>
</evidence>
<dbReference type="SUPFAM" id="SSF46689">
    <property type="entry name" value="Homeodomain-like"/>
    <property type="match status" value="1"/>
</dbReference>
<dbReference type="InterPro" id="IPR001647">
    <property type="entry name" value="HTH_TetR"/>
</dbReference>
<proteinExistence type="predicted"/>
<accession>A0ABZ1B6U2</accession>
<dbReference type="PANTHER" id="PTHR30055">
    <property type="entry name" value="HTH-TYPE TRANSCRIPTIONAL REGULATOR RUTR"/>
    <property type="match status" value="1"/>
</dbReference>
<dbReference type="InterPro" id="IPR050109">
    <property type="entry name" value="HTH-type_TetR-like_transc_reg"/>
</dbReference>
<keyword evidence="2 4" id="KW-0238">DNA-binding</keyword>
<gene>
    <name evidence="6" type="ORF">U6N30_07235</name>
</gene>